<feature type="domain" description="YqaJ viral recombinase" evidence="1">
    <location>
        <begin position="18"/>
        <end position="183"/>
    </location>
</feature>
<dbReference type="InterPro" id="IPR019080">
    <property type="entry name" value="YqaJ_viral_recombinase"/>
</dbReference>
<proteinExistence type="predicted"/>
<dbReference type="SUPFAM" id="SSF52980">
    <property type="entry name" value="Restriction endonuclease-like"/>
    <property type="match status" value="1"/>
</dbReference>
<gene>
    <name evidence="2" type="ORF">LCGC14_0337160</name>
</gene>
<dbReference type="InterPro" id="IPR011604">
    <property type="entry name" value="PDDEXK-like_dom_sf"/>
</dbReference>
<evidence type="ECO:0000313" key="2">
    <source>
        <dbReference type="EMBL" id="KKN79694.1"/>
    </source>
</evidence>
<protein>
    <recommendedName>
        <fullName evidence="1">YqaJ viral recombinase domain-containing protein</fullName>
    </recommendedName>
</protein>
<comment type="caution">
    <text evidence="2">The sequence shown here is derived from an EMBL/GenBank/DDBJ whole genome shotgun (WGS) entry which is preliminary data.</text>
</comment>
<reference evidence="2" key="1">
    <citation type="journal article" date="2015" name="Nature">
        <title>Complex archaea that bridge the gap between prokaryotes and eukaryotes.</title>
        <authorList>
            <person name="Spang A."/>
            <person name="Saw J.H."/>
            <person name="Jorgensen S.L."/>
            <person name="Zaremba-Niedzwiedzka K."/>
            <person name="Martijn J."/>
            <person name="Lind A.E."/>
            <person name="van Eijk R."/>
            <person name="Schleper C."/>
            <person name="Guy L."/>
            <person name="Ettema T.J."/>
        </authorList>
    </citation>
    <scope>NUCLEOTIDE SEQUENCE</scope>
</reference>
<dbReference type="Gene3D" id="3.90.320.10">
    <property type="match status" value="1"/>
</dbReference>
<accession>A0A0F9TK58</accession>
<sequence>MFDTDIERISYVDFTRADWLKLRHEIGGRNPDDDYVRFGGSDIGVVLGVNKYKAKGALFYELLGLKSDHIKTNPHMFRGIQTEDVIAENWYPYFDPEHSNIYTLIENWENERIIRTTKVIKETLINPDYPHIFANIDRAVPAQLHHGNRVLEIKNMMWSTIDKWEGEIDPGYVAQIRGYLMVTRWDEGELFILKDTTEPLCFVIGRNEKLEAEINNQVNEFADRVLEARKLIAQETDQEAIWNIVHQLEPEPETTPAYIQFLKEIHKPGNKEELEMDEELINAVYTYSTIKAEGKVFEAELVKHEALIRSYFETNNAIKFTHPDSKQAISWKSKLYIPPKFHIKVNERNTD</sequence>
<organism evidence="2">
    <name type="scientific">marine sediment metagenome</name>
    <dbReference type="NCBI Taxonomy" id="412755"/>
    <lineage>
        <taxon>unclassified sequences</taxon>
        <taxon>metagenomes</taxon>
        <taxon>ecological metagenomes</taxon>
    </lineage>
</organism>
<dbReference type="InterPro" id="IPR011335">
    <property type="entry name" value="Restrct_endonuc-II-like"/>
</dbReference>
<dbReference type="AlphaFoldDB" id="A0A0F9TK58"/>
<name>A0A0F9TK58_9ZZZZ</name>
<dbReference type="EMBL" id="LAZR01000243">
    <property type="protein sequence ID" value="KKN79694.1"/>
    <property type="molecule type" value="Genomic_DNA"/>
</dbReference>
<dbReference type="Pfam" id="PF09588">
    <property type="entry name" value="YqaJ"/>
    <property type="match status" value="1"/>
</dbReference>
<evidence type="ECO:0000259" key="1">
    <source>
        <dbReference type="Pfam" id="PF09588"/>
    </source>
</evidence>